<dbReference type="InterPro" id="IPR038718">
    <property type="entry name" value="SNF2-like_sf"/>
</dbReference>
<dbReference type="Gene3D" id="3.40.50.300">
    <property type="entry name" value="P-loop containing nucleotide triphosphate hydrolases"/>
    <property type="match status" value="2"/>
</dbReference>
<feature type="compositionally biased region" description="Basic and acidic residues" evidence="3">
    <location>
        <begin position="141"/>
        <end position="150"/>
    </location>
</feature>
<feature type="region of interest" description="Disordered" evidence="3">
    <location>
        <begin position="1267"/>
        <end position="1382"/>
    </location>
</feature>
<comment type="similarity">
    <text evidence="1">Belongs to the SNF2/RAD54 helicase family.</text>
</comment>
<evidence type="ECO:0000256" key="1">
    <source>
        <dbReference type="ARBA" id="ARBA00007025"/>
    </source>
</evidence>
<dbReference type="Ensembl" id="ENSPTET00000021609.1">
    <property type="protein sequence ID" value="ENSPTEP00000014406.1"/>
    <property type="gene ID" value="ENSPTEG00000016091.1"/>
</dbReference>
<dbReference type="PROSITE" id="PS51192">
    <property type="entry name" value="HELICASE_ATP_BIND_1"/>
    <property type="match status" value="1"/>
</dbReference>
<dbReference type="PROSITE" id="PS51194">
    <property type="entry name" value="HELICASE_CTER"/>
    <property type="match status" value="1"/>
</dbReference>
<feature type="domain" description="Helicase C-terminal" evidence="5">
    <location>
        <begin position="973"/>
        <end position="1198"/>
    </location>
</feature>
<dbReference type="InterPro" id="IPR027417">
    <property type="entry name" value="P-loop_NTPase"/>
</dbReference>
<evidence type="ECO:0000256" key="2">
    <source>
        <dbReference type="ARBA" id="ARBA00022801"/>
    </source>
</evidence>
<feature type="region of interest" description="Disordered" evidence="3">
    <location>
        <begin position="125"/>
        <end position="150"/>
    </location>
</feature>
<dbReference type="InterPro" id="IPR000330">
    <property type="entry name" value="SNF2_N"/>
</dbReference>
<feature type="region of interest" description="Disordered" evidence="3">
    <location>
        <begin position="1036"/>
        <end position="1080"/>
    </location>
</feature>
<reference evidence="6" key="1">
    <citation type="submission" date="2025-08" db="UniProtKB">
        <authorList>
            <consortium name="Ensembl"/>
        </authorList>
    </citation>
    <scope>IDENTIFICATION</scope>
</reference>
<name>A0A8C9LN72_9PRIM</name>
<dbReference type="PANTHER" id="PTHR10799">
    <property type="entry name" value="SNF2/RAD54 HELICASE FAMILY"/>
    <property type="match status" value="1"/>
</dbReference>
<keyword evidence="2" id="KW-0378">Hydrolase</keyword>
<dbReference type="Gene3D" id="3.40.50.10810">
    <property type="entry name" value="Tandem AAA-ATPase domain"/>
    <property type="match status" value="1"/>
</dbReference>
<feature type="compositionally biased region" description="Gly residues" evidence="3">
    <location>
        <begin position="1433"/>
        <end position="1455"/>
    </location>
</feature>
<evidence type="ECO:0000313" key="7">
    <source>
        <dbReference type="Proteomes" id="UP000694416"/>
    </source>
</evidence>
<dbReference type="GO" id="GO:0005694">
    <property type="term" value="C:chromosome"/>
    <property type="evidence" value="ECO:0007669"/>
    <property type="project" value="UniProtKB-ARBA"/>
</dbReference>
<dbReference type="SMART" id="SM00490">
    <property type="entry name" value="HELICc"/>
    <property type="match status" value="1"/>
</dbReference>
<evidence type="ECO:0000313" key="6">
    <source>
        <dbReference type="Ensembl" id="ENSPTEP00000014406.1"/>
    </source>
</evidence>
<protein>
    <recommendedName>
        <fullName evidence="8">RNA helicase</fullName>
    </recommendedName>
</protein>
<dbReference type="GO" id="GO:0005524">
    <property type="term" value="F:ATP binding"/>
    <property type="evidence" value="ECO:0007669"/>
    <property type="project" value="InterPro"/>
</dbReference>
<dbReference type="InterPro" id="IPR049730">
    <property type="entry name" value="SNF2/RAD54-like_C"/>
</dbReference>
<evidence type="ECO:0000259" key="5">
    <source>
        <dbReference type="PROSITE" id="PS51194"/>
    </source>
</evidence>
<reference evidence="6" key="2">
    <citation type="submission" date="2025-09" db="UniProtKB">
        <authorList>
            <consortium name="Ensembl"/>
        </authorList>
    </citation>
    <scope>IDENTIFICATION</scope>
</reference>
<evidence type="ECO:0000259" key="4">
    <source>
        <dbReference type="PROSITE" id="PS51192"/>
    </source>
</evidence>
<feature type="compositionally biased region" description="Acidic residues" evidence="3">
    <location>
        <begin position="1268"/>
        <end position="1278"/>
    </location>
</feature>
<dbReference type="CDD" id="cd18793">
    <property type="entry name" value="SF2_C_SNF"/>
    <property type="match status" value="1"/>
</dbReference>
<proteinExistence type="inferred from homology"/>
<dbReference type="SMART" id="SM00487">
    <property type="entry name" value="DEXDc"/>
    <property type="match status" value="1"/>
</dbReference>
<evidence type="ECO:0008006" key="8">
    <source>
        <dbReference type="Google" id="ProtNLM"/>
    </source>
</evidence>
<dbReference type="GO" id="GO:0016787">
    <property type="term" value="F:hydrolase activity"/>
    <property type="evidence" value="ECO:0007669"/>
    <property type="project" value="UniProtKB-KW"/>
</dbReference>
<dbReference type="SUPFAM" id="SSF52540">
    <property type="entry name" value="P-loop containing nucleoside triphosphate hydrolases"/>
    <property type="match status" value="2"/>
</dbReference>
<organism evidence="6 7">
    <name type="scientific">Piliocolobus tephrosceles</name>
    <name type="common">Ugandan red Colobus</name>
    <dbReference type="NCBI Taxonomy" id="591936"/>
    <lineage>
        <taxon>Eukaryota</taxon>
        <taxon>Metazoa</taxon>
        <taxon>Chordata</taxon>
        <taxon>Craniata</taxon>
        <taxon>Vertebrata</taxon>
        <taxon>Euteleostomi</taxon>
        <taxon>Mammalia</taxon>
        <taxon>Eutheria</taxon>
        <taxon>Euarchontoglires</taxon>
        <taxon>Primates</taxon>
        <taxon>Haplorrhini</taxon>
        <taxon>Catarrhini</taxon>
        <taxon>Cercopithecidae</taxon>
        <taxon>Colobinae</taxon>
        <taxon>Piliocolobus</taxon>
    </lineage>
</organism>
<dbReference type="InterPro" id="IPR014001">
    <property type="entry name" value="Helicase_ATP-bd"/>
</dbReference>
<feature type="compositionally biased region" description="Basic residues" evidence="3">
    <location>
        <begin position="125"/>
        <end position="140"/>
    </location>
</feature>
<feature type="compositionally biased region" description="Polar residues" evidence="3">
    <location>
        <begin position="1346"/>
        <end position="1357"/>
    </location>
</feature>
<dbReference type="FunFam" id="3.40.50.300:FF:001923">
    <property type="entry name" value="DEAD/DEAH box helicase"/>
    <property type="match status" value="1"/>
</dbReference>
<feature type="compositionally biased region" description="Low complexity" evidence="3">
    <location>
        <begin position="1048"/>
        <end position="1080"/>
    </location>
</feature>
<dbReference type="Proteomes" id="UP000694416">
    <property type="component" value="Unplaced"/>
</dbReference>
<sequence>MLKKEIVVNCDSNTAFESKGPVEFKNENKEVITDVDKKIEEMNVSDDTEIEHEYIYTSEHLQITKNNNVFMSQDLNDYIKKHVDWLFALGTDFFENKNDIIDDMVDLSIKLKYLSYKDYLKKTKKKNRREKKKKEKCKKHYGTEGKKGDEKSEECIRKNNIVGIGVGNTTSSADYIIDRNTNVKKQVENGEKSCFEQNPAENCPSVLSPRLSEYDSPNNSDSSFMHSFDSDYTITGSYYKHFTSTSRCIFKNFEFDKEELQLIKQLEKAKNIYVSYMQDLFYQYNKMKPFYSLFANPSTGTFDNNTKDERVFFRNVEENCMKLVNAFYANETMLHDVKKAQNELRSDILKSMFGFNIMNDTKPLKLFIKNVNNLTYQNKHVSKICSYKSSQSKNRIETKYDNDYFKEFNYPMVKKAGCDDDNNNNSSTVFDVGSTINEKMKDSNINLDEKKISTIMTNADTKKIATVTVNPIDDYIKQIQGNVKIMKKANSLKEYNFLKHYNGLKKHNNYLCFLHEEKKKNQKSFAYLCLDVIKNIKQKKEVIIEKEEKERMRLLRENDMDAYIKLVQNTKNKKIQQLLDVTANFLTNMSKSVLRQKQQASGNICTTTGCNHDECILDCEYQTKNNSQNYKEAREQYYTISHTIKEKVKQPSILIGGNLMKYQLDGLEWLVSLYNNKLNGILADDMGLGKTVQTISLFAYLKEYKKEQFEKNIIIVPLSTLPNWVSEFEKWCPSLRVITYRGTKLERYTLSKTLLHTDFDICLTTFDYIIKEKSLLMKVSWGYIVIDEGHRMKNNKSCLHKILSEFKSKNRILLTGTPLQNNMAELWALLNFLLPEVFSSSVDFEQWFSDSLSNEQKDVCAQIKEEEQLLIINRLHTMLLPFMLRRIKKDVLTCLPKKYEYNIYIDMSLYQKMMYRNMQKKKHKQISGNGYKTTKSFQNLLMQLRKIVNHPYLFLDEYNIDDMIIKCSAKFELLDRMLPKLLKFNHKILIFSQMTTLMDVLCDYLEYRNYGYHRLDGTVSFQDRKHIIEEFNRKSEVPGLSESTEAGTTTTTTSTTTSTNTTTTSTNTTTTSTTNTTTTTSNIITPECKETQYKNESKANIFILSTRSGSLGLNLQSADTVIIFDSDFNPHQDIQAMCRCHRMGQNNVVKVFRFITLSGVEDMIFKRAKEKLSMNDKVIQAGLFNKIYNDEDRQNKLKNILKKNQNMDDYVTTQPTNPISVNHFMSRSDKELEYFMNYDKNYFGESHFTTLHEMYIANPKCEQFTYLSEDEQESESESESERKGESERESEGERENNATCGDHHINADYDTYDNNKDQQIEHPNNDSTNNNNSNINVNKNKRKYNNLIQTNGQNNGYSERGERGERSEMGEMDERGESCVGDRDLYNYSNMAVHSNNKKAKLELNECDNTKKFVAFDTEENVIDAVSVEKVESGGGGGDGSSSSDGGGSNHGSGGCESSASKSEETITDYYAYITSEQNQSEIEKILISTNKLINKQELSANYFFEEDDDVVEEVQVDFKRTRKVINKNLWDEEKLTEDQFIDMYDPASSASSDGSLSENEVKDTAELGITDSAELGITDTAELGITDTAELGITDFAKQTIN</sequence>
<keyword evidence="7" id="KW-1185">Reference proteome</keyword>
<accession>A0A8C9LN72</accession>
<dbReference type="InterPro" id="IPR001650">
    <property type="entry name" value="Helicase_C-like"/>
</dbReference>
<dbReference type="Pfam" id="PF00271">
    <property type="entry name" value="Helicase_C"/>
    <property type="match status" value="2"/>
</dbReference>
<feature type="region of interest" description="Disordered" evidence="3">
    <location>
        <begin position="1430"/>
        <end position="1461"/>
    </location>
</feature>
<evidence type="ECO:0000256" key="3">
    <source>
        <dbReference type="SAM" id="MobiDB-lite"/>
    </source>
</evidence>
<feature type="compositionally biased region" description="Basic and acidic residues" evidence="3">
    <location>
        <begin position="1359"/>
        <end position="1382"/>
    </location>
</feature>
<feature type="compositionally biased region" description="Basic and acidic residues" evidence="3">
    <location>
        <begin position="1279"/>
        <end position="1324"/>
    </location>
</feature>
<feature type="compositionally biased region" description="Low complexity" evidence="3">
    <location>
        <begin position="1325"/>
        <end position="1338"/>
    </location>
</feature>
<dbReference type="Pfam" id="PF00176">
    <property type="entry name" value="SNF2-rel_dom"/>
    <property type="match status" value="1"/>
</dbReference>
<dbReference type="FunFam" id="3.40.50.10810:FF:000047">
    <property type="entry name" value="DEAD/DEAH box helicase"/>
    <property type="match status" value="1"/>
</dbReference>
<feature type="domain" description="Helicase ATP-binding" evidence="4">
    <location>
        <begin position="671"/>
        <end position="836"/>
    </location>
</feature>